<dbReference type="PANTHER" id="PTHR36492:SF2">
    <property type="entry name" value="[ACYL-CARRIER-PROTEIN] PHOSPHODIESTERASE PPTH"/>
    <property type="match status" value="1"/>
</dbReference>
<reference evidence="2 3" key="1">
    <citation type="submission" date="2015-06" db="EMBL/GenBank/DDBJ databases">
        <title>Comparative genome analysis of nirS-carrying Bradyrhizobium sp. strains.</title>
        <authorList>
            <person name="Ishii S."/>
            <person name="Jang J."/>
            <person name="Nishizawa T."/>
            <person name="Senoo K."/>
        </authorList>
    </citation>
    <scope>NUCLEOTIDE SEQUENCE [LARGE SCALE GENOMIC DNA]</scope>
    <source>
        <strain evidence="2 3">TSA1</strain>
    </source>
</reference>
<feature type="domain" description="Calcineurin-like phosphoesterase" evidence="1">
    <location>
        <begin position="1"/>
        <end position="218"/>
    </location>
</feature>
<protein>
    <submittedName>
        <fullName evidence="2">Metallophosphoesterase</fullName>
    </submittedName>
</protein>
<gene>
    <name evidence="2" type="ORF">TSA1_08375</name>
</gene>
<proteinExistence type="predicted"/>
<dbReference type="InterPro" id="IPR004843">
    <property type="entry name" value="Calcineurin-like_PHP"/>
</dbReference>
<dbReference type="Proteomes" id="UP000228930">
    <property type="component" value="Unassembled WGS sequence"/>
</dbReference>
<dbReference type="InterPro" id="IPR052963">
    <property type="entry name" value="Pantetheine_PDE"/>
</dbReference>
<evidence type="ECO:0000313" key="3">
    <source>
        <dbReference type="Proteomes" id="UP000228930"/>
    </source>
</evidence>
<sequence>MRVFATSDLHVDYEANLRWVEDLSAHEYADDILIVAGDISHKLDLVRACLQSLVRKFKRVMFVPGNHDLWTIQASPPVDSLSKFQQLCHIARDSGASVETERFADVTIVPLFSWYDYSFGTPSADLLQKWTDYHACKWPAGMSVKAVTDHFLGMNSKVPIAPENTIISFSHFLPRIDLMPNYIPPAHRFIYPVLGAERLDSQVRALRSKIHVYGHSHINRKTELDGLTYVNCALAYPHEARLASRTLHCIHESA</sequence>
<dbReference type="Gene3D" id="3.60.21.10">
    <property type="match status" value="1"/>
</dbReference>
<comment type="caution">
    <text evidence="2">The sequence shown here is derived from an EMBL/GenBank/DDBJ whole genome shotgun (WGS) entry which is preliminary data.</text>
</comment>
<dbReference type="GO" id="GO:0016787">
    <property type="term" value="F:hydrolase activity"/>
    <property type="evidence" value="ECO:0007669"/>
    <property type="project" value="InterPro"/>
</dbReference>
<accession>A0A2M6U857</accession>
<dbReference type="Pfam" id="PF00149">
    <property type="entry name" value="Metallophos"/>
    <property type="match status" value="1"/>
</dbReference>
<dbReference type="AlphaFoldDB" id="A0A2M6U857"/>
<evidence type="ECO:0000259" key="1">
    <source>
        <dbReference type="Pfam" id="PF00149"/>
    </source>
</evidence>
<dbReference type="InterPro" id="IPR029052">
    <property type="entry name" value="Metallo-depent_PP-like"/>
</dbReference>
<keyword evidence="3" id="KW-1185">Reference proteome</keyword>
<dbReference type="CDD" id="cd00838">
    <property type="entry name" value="MPP_superfamily"/>
    <property type="match status" value="1"/>
</dbReference>
<evidence type="ECO:0000313" key="2">
    <source>
        <dbReference type="EMBL" id="PIT00786.1"/>
    </source>
</evidence>
<dbReference type="SUPFAM" id="SSF56300">
    <property type="entry name" value="Metallo-dependent phosphatases"/>
    <property type="match status" value="1"/>
</dbReference>
<organism evidence="2 3">
    <name type="scientific">Bradyrhizobium nitroreducens</name>
    <dbReference type="NCBI Taxonomy" id="709803"/>
    <lineage>
        <taxon>Bacteria</taxon>
        <taxon>Pseudomonadati</taxon>
        <taxon>Pseudomonadota</taxon>
        <taxon>Alphaproteobacteria</taxon>
        <taxon>Hyphomicrobiales</taxon>
        <taxon>Nitrobacteraceae</taxon>
        <taxon>Bradyrhizobium</taxon>
    </lineage>
</organism>
<name>A0A2M6U857_9BRAD</name>
<dbReference type="RefSeq" id="WP_100175998.1">
    <property type="nucleotide sequence ID" value="NZ_LFJC01000003.1"/>
</dbReference>
<dbReference type="EMBL" id="LFJC01000003">
    <property type="protein sequence ID" value="PIT00786.1"/>
    <property type="molecule type" value="Genomic_DNA"/>
</dbReference>
<dbReference type="PANTHER" id="PTHR36492">
    <property type="match status" value="1"/>
</dbReference>